<dbReference type="AlphaFoldDB" id="A0A7Y1MPA7"/>
<evidence type="ECO:0000313" key="1">
    <source>
        <dbReference type="EMBL" id="NNA95909.1"/>
    </source>
</evidence>
<organism evidence="1 2">
    <name type="scientific">Pseudomonas gessardii</name>
    <dbReference type="NCBI Taxonomy" id="78544"/>
    <lineage>
        <taxon>Bacteria</taxon>
        <taxon>Pseudomonadati</taxon>
        <taxon>Pseudomonadota</taxon>
        <taxon>Gammaproteobacteria</taxon>
        <taxon>Pseudomonadales</taxon>
        <taxon>Pseudomonadaceae</taxon>
        <taxon>Pseudomonas</taxon>
    </lineage>
</organism>
<evidence type="ECO:0000313" key="2">
    <source>
        <dbReference type="Proteomes" id="UP000542111"/>
    </source>
</evidence>
<proteinExistence type="predicted"/>
<sequence>MMHSSDKVFTGFVSRLLSLRLFSEEQLLEILEEFDGAQGVVESNLYISAYEEIARYLARFQSLDEMICFVESNSEMLSELPGEQYYFVEALVDAYSAGGVNVATLINASSERYRGYLIKRFG</sequence>
<reference evidence="1 2" key="1">
    <citation type="journal article" date="2020" name="Front. Microbiol.">
        <title>Genetic Organization of the aprX-lipA2 Operon Affects the Proteolytic Potential of Pseudomonas Species in Milk.</title>
        <authorList>
            <person name="Maier C."/>
            <person name="Huptas C."/>
            <person name="von Neubeck M."/>
            <person name="Scherer S."/>
            <person name="Wenning M."/>
            <person name="Lucking G."/>
        </authorList>
    </citation>
    <scope>NUCLEOTIDE SEQUENCE [LARGE SCALE GENOMIC DNA]</scope>
    <source>
        <strain evidence="1 2">G4779</strain>
    </source>
</reference>
<comment type="caution">
    <text evidence="1">The sequence shown here is derived from an EMBL/GenBank/DDBJ whole genome shotgun (WGS) entry which is preliminary data.</text>
</comment>
<dbReference type="Proteomes" id="UP000542111">
    <property type="component" value="Unassembled WGS sequence"/>
</dbReference>
<protein>
    <submittedName>
        <fullName evidence="1">Uncharacterized protein</fullName>
    </submittedName>
</protein>
<dbReference type="EMBL" id="JAAQYP010000015">
    <property type="protein sequence ID" value="NNA95909.1"/>
    <property type="molecule type" value="Genomic_DNA"/>
</dbReference>
<gene>
    <name evidence="1" type="ORF">HBO33_12095</name>
</gene>
<accession>A0A7Y1MPA7</accession>
<dbReference type="RefSeq" id="WP_169897784.1">
    <property type="nucleotide sequence ID" value="NZ_JAAQYP010000015.1"/>
</dbReference>
<name>A0A7Y1MPA7_9PSED</name>